<dbReference type="EC" id="2.7.13.3" evidence="2"/>
<reference evidence="10" key="1">
    <citation type="submission" date="2016-08" db="EMBL/GenBank/DDBJ databases">
        <authorList>
            <person name="Tokovenko B."/>
            <person name="Kalinowski J."/>
        </authorList>
    </citation>
    <scope>NUCLEOTIDE SEQUENCE [LARGE SCALE GENOMIC DNA]</scope>
    <source>
        <strain evidence="10">UTMC102</strain>
    </source>
</reference>
<comment type="caution">
    <text evidence="9">The sequence shown here is derived from an EMBL/GenBank/DDBJ whole genome shotgun (WGS) entry which is preliminary data.</text>
</comment>
<sequence>MGNTGGTGRGGIRAQINKIVLIPSITFLALFVVLSTATLVQAVSLRAAVGDGRAGIQLAEALTRLQEERRLSAEYLAAPGEDGREALTEAADRTDEALTSVRELRDDLGDQDDPATAPLVEDFFASLDAVDELRTESLSDPGPADDAVTAYTTAIEQGILLYASTARSLDNGPATAEAAATTDLMWAQESFSHADALIGVVLAGDALDRDQQVRIAALIADARHRVDTVHPGADDRGSSAVGALAGSRAWQDALAIADTLARHEAPVSVDPATSEQTRDSEPPSGAGDWREHADQVNAAMGEATTERAGSVVGATEDASSWMLTLAVGGSILSLFAGTLAYGVASRSAGRLTYRLAQLRADTLGTARSDLPRIVRRLEAGDPVDLDTEMKQLDHGDDEVGQVADAFNIAQRTAVGAAVKQADIRAGVNRVFLGIAHRHQSLLQRQIQLLDRVEREEEDPDLLESLFQLDHLATRGRRHAENLIILGGAQPGRRWRRPVPLVDVLRGAISETEEYARVRLTSAPDLSLSGAAVADVIHLLAELVENATAYSPPHTEVTIATESVPRGVAVEIEDRGLGMTEEVLANSNRTLSEAPEFDVMTPGADSHLGLFVVARLAAKHDIRVQLRHSPYGGTRAVVLVPNALVAASSTAPERPRAAVRQGTHSTVQEPPGPEEPADLLAVGEPSHHVRPVLRPVPRHGGDDGGRVAENPGRTPLLRRVPPPTPEPPSAPAEHGTHPDAGPSAPAERVGTGPGRAGLPRRRRQASLAPQLMTEPVVERTDPAPAGSDERTPEQARRMMNAFSAGTRRGRAADIDADVDADRRGHSSDGQVGVSADDHMGESD</sequence>
<dbReference type="RefSeq" id="WP_077691052.1">
    <property type="nucleotide sequence ID" value="NZ_MCOK01000001.1"/>
</dbReference>
<keyword evidence="3" id="KW-0597">Phosphoprotein</keyword>
<keyword evidence="5 9" id="KW-0418">Kinase</keyword>
<keyword evidence="4" id="KW-0808">Transferase</keyword>
<evidence type="ECO:0000256" key="4">
    <source>
        <dbReference type="ARBA" id="ARBA00022679"/>
    </source>
</evidence>
<dbReference type="InterPro" id="IPR036890">
    <property type="entry name" value="HATPase_C_sf"/>
</dbReference>
<feature type="domain" description="Histidine kinase/HSP90-like ATPase" evidence="8">
    <location>
        <begin position="530"/>
        <end position="643"/>
    </location>
</feature>
<dbReference type="AlphaFoldDB" id="A0A1V3C1S3"/>
<keyword evidence="7" id="KW-0472">Membrane</keyword>
<comment type="catalytic activity">
    <reaction evidence="1">
        <text>ATP + protein L-histidine = ADP + protein N-phospho-L-histidine.</text>
        <dbReference type="EC" id="2.7.13.3"/>
    </reaction>
</comment>
<dbReference type="PANTHER" id="PTHR45436">
    <property type="entry name" value="SENSOR HISTIDINE KINASE YKOH"/>
    <property type="match status" value="1"/>
</dbReference>
<organism evidence="9 10">
    <name type="scientific">Nocardiopsis sinuspersici</name>
    <dbReference type="NCBI Taxonomy" id="501010"/>
    <lineage>
        <taxon>Bacteria</taxon>
        <taxon>Bacillati</taxon>
        <taxon>Actinomycetota</taxon>
        <taxon>Actinomycetes</taxon>
        <taxon>Streptosporangiales</taxon>
        <taxon>Nocardiopsidaceae</taxon>
        <taxon>Nocardiopsis</taxon>
    </lineage>
</organism>
<name>A0A1V3C1S3_9ACTN</name>
<evidence type="ECO:0000256" key="7">
    <source>
        <dbReference type="SAM" id="Phobius"/>
    </source>
</evidence>
<dbReference type="SUPFAM" id="SSF55874">
    <property type="entry name" value="ATPase domain of HSP90 chaperone/DNA topoisomerase II/histidine kinase"/>
    <property type="match status" value="1"/>
</dbReference>
<gene>
    <name evidence="9" type="ORF">NOSIN_13195</name>
</gene>
<dbReference type="SMART" id="SM00387">
    <property type="entry name" value="HATPase_c"/>
    <property type="match status" value="1"/>
</dbReference>
<dbReference type="OrthoDB" id="3845898at2"/>
<dbReference type="GO" id="GO:0004673">
    <property type="term" value="F:protein histidine kinase activity"/>
    <property type="evidence" value="ECO:0007669"/>
    <property type="project" value="UniProtKB-EC"/>
</dbReference>
<dbReference type="Pfam" id="PF08376">
    <property type="entry name" value="NIT"/>
    <property type="match status" value="1"/>
</dbReference>
<dbReference type="Proteomes" id="UP000189004">
    <property type="component" value="Unassembled WGS sequence"/>
</dbReference>
<evidence type="ECO:0000313" key="9">
    <source>
        <dbReference type="EMBL" id="OOC54643.1"/>
    </source>
</evidence>
<keyword evidence="7" id="KW-0812">Transmembrane</keyword>
<feature type="compositionally biased region" description="Pro residues" evidence="6">
    <location>
        <begin position="719"/>
        <end position="729"/>
    </location>
</feature>
<evidence type="ECO:0000313" key="10">
    <source>
        <dbReference type="Proteomes" id="UP000189004"/>
    </source>
</evidence>
<evidence type="ECO:0000256" key="6">
    <source>
        <dbReference type="SAM" id="MobiDB-lite"/>
    </source>
</evidence>
<dbReference type="GO" id="GO:0005886">
    <property type="term" value="C:plasma membrane"/>
    <property type="evidence" value="ECO:0007669"/>
    <property type="project" value="TreeGrafter"/>
</dbReference>
<feature type="region of interest" description="Disordered" evidence="6">
    <location>
        <begin position="647"/>
        <end position="842"/>
    </location>
</feature>
<dbReference type="Pfam" id="PF02518">
    <property type="entry name" value="HATPase_c"/>
    <property type="match status" value="1"/>
</dbReference>
<protein>
    <recommendedName>
        <fullName evidence="2">histidine kinase</fullName>
        <ecNumber evidence="2">2.7.13.3</ecNumber>
    </recommendedName>
</protein>
<evidence type="ECO:0000259" key="8">
    <source>
        <dbReference type="SMART" id="SM00387"/>
    </source>
</evidence>
<dbReference type="InterPro" id="IPR050428">
    <property type="entry name" value="TCS_sensor_his_kinase"/>
</dbReference>
<dbReference type="STRING" id="501010.NOSIN_13195"/>
<accession>A0A1V3C1S3</accession>
<dbReference type="EMBL" id="MCOK01000001">
    <property type="protein sequence ID" value="OOC54643.1"/>
    <property type="molecule type" value="Genomic_DNA"/>
</dbReference>
<feature type="transmembrane region" description="Helical" evidence="7">
    <location>
        <begin position="19"/>
        <end position="40"/>
    </location>
</feature>
<feature type="region of interest" description="Disordered" evidence="6">
    <location>
        <begin position="265"/>
        <end position="289"/>
    </location>
</feature>
<keyword evidence="10" id="KW-1185">Reference proteome</keyword>
<evidence type="ECO:0000256" key="1">
    <source>
        <dbReference type="ARBA" id="ARBA00000085"/>
    </source>
</evidence>
<feature type="compositionally biased region" description="Basic and acidic residues" evidence="6">
    <location>
        <begin position="775"/>
        <end position="795"/>
    </location>
</feature>
<dbReference type="GO" id="GO:0000160">
    <property type="term" value="P:phosphorelay signal transduction system"/>
    <property type="evidence" value="ECO:0007669"/>
    <property type="project" value="TreeGrafter"/>
</dbReference>
<dbReference type="InterPro" id="IPR013587">
    <property type="entry name" value="Nitrate/nitrite_sensing"/>
</dbReference>
<proteinExistence type="predicted"/>
<keyword evidence="7" id="KW-1133">Transmembrane helix</keyword>
<evidence type="ECO:0000256" key="3">
    <source>
        <dbReference type="ARBA" id="ARBA00022553"/>
    </source>
</evidence>
<dbReference type="InterPro" id="IPR003594">
    <property type="entry name" value="HATPase_dom"/>
</dbReference>
<dbReference type="PANTHER" id="PTHR45436:SF5">
    <property type="entry name" value="SENSOR HISTIDINE KINASE TRCS"/>
    <property type="match status" value="1"/>
</dbReference>
<evidence type="ECO:0000256" key="2">
    <source>
        <dbReference type="ARBA" id="ARBA00012438"/>
    </source>
</evidence>
<evidence type="ECO:0000256" key="5">
    <source>
        <dbReference type="ARBA" id="ARBA00022777"/>
    </source>
</evidence>
<dbReference type="Gene3D" id="3.30.565.10">
    <property type="entry name" value="Histidine kinase-like ATPase, C-terminal domain"/>
    <property type="match status" value="1"/>
</dbReference>